<evidence type="ECO:0000256" key="2">
    <source>
        <dbReference type="ARBA" id="ARBA00022977"/>
    </source>
</evidence>
<evidence type="ECO:0000256" key="3">
    <source>
        <dbReference type="SAM" id="Phobius"/>
    </source>
</evidence>
<reference evidence="5 6" key="1">
    <citation type="submission" date="2021-01" db="EMBL/GenBank/DDBJ databases">
        <title>Genomic Encyclopedia of Type Strains, Phase IV (KMG-IV): sequencing the most valuable type-strain genomes for metagenomic binning, comparative biology and taxonomic classification.</title>
        <authorList>
            <person name="Goeker M."/>
        </authorList>
    </citation>
    <scope>NUCLEOTIDE SEQUENCE [LARGE SCALE GENOMIC DNA]</scope>
    <source>
        <strain evidence="5 6">DSM 104297</strain>
    </source>
</reference>
<evidence type="ECO:0000313" key="6">
    <source>
        <dbReference type="Proteomes" id="UP000809829"/>
    </source>
</evidence>
<evidence type="ECO:0000313" key="5">
    <source>
        <dbReference type="EMBL" id="MBM7702718.1"/>
    </source>
</evidence>
<dbReference type="EC" id="5.3.99.10" evidence="5"/>
<dbReference type="Proteomes" id="UP000809829">
    <property type="component" value="Unassembled WGS sequence"/>
</dbReference>
<dbReference type="PANTHER" id="PTHR20857:SF22">
    <property type="entry name" value="THIAZOLE TAUTOMERASE"/>
    <property type="match status" value="1"/>
</dbReference>
<comment type="pathway">
    <text evidence="1">Cofactor biosynthesis; thiamine diphosphate biosynthesis.</text>
</comment>
<keyword evidence="3" id="KW-1133">Transmembrane helix</keyword>
<gene>
    <name evidence="5" type="ORF">JOC83_001552</name>
</gene>
<sequence>MAETDVSGPSEPDLDYTSVGKWLMDVCIIFSLYIQTHSTFVGWVFLRCFKRWWGFTKTIPKLHVISTNQQNSTDLLDVLRCIYPYVDAIHLREKRLHAYELETILNQIKQAQIPMEKIIINDRIDMAYMMKTKGVQLAYHSPSTKLVSNEFTSLIVGKSVHTLEQAKQAEEERADYVLFGHVFPSQCKMNQPHQGIEALAKVVKALHIPVIAVGGITHENVRHVLNTGVAGIAVMSGVFMAKQPAEAAKMYQRLLYGGDDDEQLL</sequence>
<evidence type="ECO:0000256" key="1">
    <source>
        <dbReference type="ARBA" id="ARBA00004948"/>
    </source>
</evidence>
<keyword evidence="6" id="KW-1185">Reference proteome</keyword>
<evidence type="ECO:0000259" key="4">
    <source>
        <dbReference type="Pfam" id="PF02581"/>
    </source>
</evidence>
<keyword evidence="3" id="KW-0812">Transmembrane</keyword>
<dbReference type="CDD" id="cd00564">
    <property type="entry name" value="TMP_TenI"/>
    <property type="match status" value="1"/>
</dbReference>
<feature type="transmembrane region" description="Helical" evidence="3">
    <location>
        <begin position="22"/>
        <end position="46"/>
    </location>
</feature>
<comment type="caution">
    <text evidence="5">The sequence shown here is derived from an EMBL/GenBank/DDBJ whole genome shotgun (WGS) entry which is preliminary data.</text>
</comment>
<dbReference type="PANTHER" id="PTHR20857">
    <property type="entry name" value="THIAMINE-PHOSPHATE PYROPHOSPHORYLASE"/>
    <property type="match status" value="1"/>
</dbReference>
<keyword evidence="2" id="KW-0784">Thiamine biosynthesis</keyword>
<keyword evidence="5" id="KW-0413">Isomerase</keyword>
<dbReference type="SUPFAM" id="SSF51391">
    <property type="entry name" value="Thiamin phosphate synthase"/>
    <property type="match status" value="1"/>
</dbReference>
<dbReference type="InterPro" id="IPR022998">
    <property type="entry name" value="ThiamineP_synth_TenI"/>
</dbReference>
<keyword evidence="3" id="KW-0472">Membrane</keyword>
<dbReference type="Gene3D" id="3.20.20.70">
    <property type="entry name" value="Aldolase class I"/>
    <property type="match status" value="1"/>
</dbReference>
<dbReference type="Pfam" id="PF02581">
    <property type="entry name" value="TMP-TENI"/>
    <property type="match status" value="1"/>
</dbReference>
<dbReference type="EMBL" id="JAFBFC010000002">
    <property type="protein sequence ID" value="MBM7702718.1"/>
    <property type="molecule type" value="Genomic_DNA"/>
</dbReference>
<dbReference type="GO" id="GO:0016853">
    <property type="term" value="F:isomerase activity"/>
    <property type="evidence" value="ECO:0007669"/>
    <property type="project" value="UniProtKB-KW"/>
</dbReference>
<proteinExistence type="predicted"/>
<organism evidence="5 6">
    <name type="scientific">Priestia iocasae</name>
    <dbReference type="NCBI Taxonomy" id="2291674"/>
    <lineage>
        <taxon>Bacteria</taxon>
        <taxon>Bacillati</taxon>
        <taxon>Bacillota</taxon>
        <taxon>Bacilli</taxon>
        <taxon>Bacillales</taxon>
        <taxon>Bacillaceae</taxon>
        <taxon>Priestia</taxon>
    </lineage>
</organism>
<dbReference type="InterPro" id="IPR036206">
    <property type="entry name" value="ThiamineP_synth_sf"/>
</dbReference>
<feature type="domain" description="Thiamine phosphate synthase/TenI" evidence="4">
    <location>
        <begin position="63"/>
        <end position="238"/>
    </location>
</feature>
<dbReference type="InterPro" id="IPR013785">
    <property type="entry name" value="Aldolase_TIM"/>
</dbReference>
<accession>A0ABS2QTB5</accession>
<protein>
    <submittedName>
        <fullName evidence="5">Thiazole tautomerase (Transcriptional regulator TenI)</fullName>
        <ecNumber evidence="5">5.3.99.10</ecNumber>
    </submittedName>
</protein>
<name>A0ABS2QTB5_9BACI</name>